<name>A0A917LQC4_9FLAO</name>
<sequence>MSKFILLLVFIGIVSVSCDGRDRVYNNNSAVLKENKLLDSFSESITYIPETYTEVVTDTILSNGFHIKMKTYSSMEKSVLNEFKQDTINHKEYYREFISEVIITKNSIEIFNKKVDKQFFETIKNDLQLNNSIVKIMVDESSSIEKDRIVLSAMIQKTNSNKVTFCDIVIDSEGKFELRKINELYAYSN</sequence>
<accession>A0A917LQC4</accession>
<keyword evidence="2" id="KW-1185">Reference proteome</keyword>
<evidence type="ECO:0000313" key="1">
    <source>
        <dbReference type="EMBL" id="GGG49849.1"/>
    </source>
</evidence>
<dbReference type="RefSeq" id="WP_188464605.1">
    <property type="nucleotide sequence ID" value="NZ_BMFQ01000002.1"/>
</dbReference>
<organism evidence="1 2">
    <name type="scientific">Bizionia arctica</name>
    <dbReference type="NCBI Taxonomy" id="1495645"/>
    <lineage>
        <taxon>Bacteria</taxon>
        <taxon>Pseudomonadati</taxon>
        <taxon>Bacteroidota</taxon>
        <taxon>Flavobacteriia</taxon>
        <taxon>Flavobacteriales</taxon>
        <taxon>Flavobacteriaceae</taxon>
        <taxon>Bizionia</taxon>
    </lineage>
</organism>
<evidence type="ECO:0000313" key="2">
    <source>
        <dbReference type="Proteomes" id="UP000625976"/>
    </source>
</evidence>
<comment type="caution">
    <text evidence="1">The sequence shown here is derived from an EMBL/GenBank/DDBJ whole genome shotgun (WGS) entry which is preliminary data.</text>
</comment>
<dbReference type="Proteomes" id="UP000625976">
    <property type="component" value="Unassembled WGS sequence"/>
</dbReference>
<dbReference type="Gene3D" id="2.40.128.510">
    <property type="entry name" value="Protein of unknown function DUF4738"/>
    <property type="match status" value="1"/>
</dbReference>
<dbReference type="EMBL" id="BMFQ01000002">
    <property type="protein sequence ID" value="GGG49849.1"/>
    <property type="molecule type" value="Genomic_DNA"/>
</dbReference>
<protein>
    <submittedName>
        <fullName evidence="1">Uncharacterized protein</fullName>
    </submittedName>
</protein>
<reference evidence="1" key="1">
    <citation type="journal article" date="2014" name="Int. J. Syst. Evol. Microbiol.">
        <title>Complete genome sequence of Corynebacterium casei LMG S-19264T (=DSM 44701T), isolated from a smear-ripened cheese.</title>
        <authorList>
            <consortium name="US DOE Joint Genome Institute (JGI-PGF)"/>
            <person name="Walter F."/>
            <person name="Albersmeier A."/>
            <person name="Kalinowski J."/>
            <person name="Ruckert C."/>
        </authorList>
    </citation>
    <scope>NUCLEOTIDE SEQUENCE</scope>
    <source>
        <strain evidence="1">CGMCC 1.12751</strain>
    </source>
</reference>
<dbReference type="AlphaFoldDB" id="A0A917LQC4"/>
<dbReference type="PROSITE" id="PS51257">
    <property type="entry name" value="PROKAR_LIPOPROTEIN"/>
    <property type="match status" value="1"/>
</dbReference>
<proteinExistence type="predicted"/>
<gene>
    <name evidence="1" type="ORF">GCM10010976_21440</name>
</gene>
<reference evidence="1" key="2">
    <citation type="submission" date="2020-09" db="EMBL/GenBank/DDBJ databases">
        <authorList>
            <person name="Sun Q."/>
            <person name="Zhou Y."/>
        </authorList>
    </citation>
    <scope>NUCLEOTIDE SEQUENCE</scope>
    <source>
        <strain evidence="1">CGMCC 1.12751</strain>
    </source>
</reference>